<dbReference type="EC" id="2.3.2.27" evidence="6"/>
<proteinExistence type="predicted"/>
<evidence type="ECO:0000256" key="7">
    <source>
        <dbReference type="SAM" id="Coils"/>
    </source>
</evidence>
<evidence type="ECO:0000313" key="9">
    <source>
        <dbReference type="EMBL" id="WVY99936.1"/>
    </source>
</evidence>
<organism evidence="9 10">
    <name type="scientific">Vigna mungo</name>
    <name type="common">Black gram</name>
    <name type="synonym">Phaseolus mungo</name>
    <dbReference type="NCBI Taxonomy" id="3915"/>
    <lineage>
        <taxon>Eukaryota</taxon>
        <taxon>Viridiplantae</taxon>
        <taxon>Streptophyta</taxon>
        <taxon>Embryophyta</taxon>
        <taxon>Tracheophyta</taxon>
        <taxon>Spermatophyta</taxon>
        <taxon>Magnoliopsida</taxon>
        <taxon>eudicotyledons</taxon>
        <taxon>Gunneridae</taxon>
        <taxon>Pentapetalae</taxon>
        <taxon>rosids</taxon>
        <taxon>fabids</taxon>
        <taxon>Fabales</taxon>
        <taxon>Fabaceae</taxon>
        <taxon>Papilionoideae</taxon>
        <taxon>50 kb inversion clade</taxon>
        <taxon>NPAAA clade</taxon>
        <taxon>indigoferoid/millettioid clade</taxon>
        <taxon>Phaseoleae</taxon>
        <taxon>Vigna</taxon>
    </lineage>
</organism>
<dbReference type="SUPFAM" id="SSF57850">
    <property type="entry name" value="RING/U-box"/>
    <property type="match status" value="1"/>
</dbReference>
<feature type="domain" description="RING-type" evidence="8">
    <location>
        <begin position="104"/>
        <end position="147"/>
    </location>
</feature>
<evidence type="ECO:0000256" key="1">
    <source>
        <dbReference type="ARBA" id="ARBA00000900"/>
    </source>
</evidence>
<sequence>MEVDLNEDLDGIKERLRRLEGAAFRARQRQRRRLSHAPIQIVNQDGEVVTVAHLQDEETVPDGDFEGEIIQETEGKRKASYLVADALGLRNNEGDGFPAKFFHCNVCLERAKDPVLTCCGHLFCWPCFHKLPLIFTYPKAKECPVCEGEVTDETLTTIYGNSDFHDSGNLKVDEPSHEIPPRPCSRRVESIRQQLRN</sequence>
<comment type="catalytic activity">
    <reaction evidence="1 6">
        <text>S-ubiquitinyl-[E2 ubiquitin-conjugating enzyme]-L-cysteine + [acceptor protein]-L-lysine = [E2 ubiquitin-conjugating enzyme]-L-cysteine + N(6)-ubiquitinyl-[acceptor protein]-L-lysine.</text>
        <dbReference type="EC" id="2.3.2.27"/>
    </reaction>
</comment>
<keyword evidence="6" id="KW-0862">Zinc</keyword>
<keyword evidence="6" id="KW-0479">Metal-binding</keyword>
<dbReference type="PANTHER" id="PTHR12313">
    <property type="entry name" value="E3 UBIQUITIN-PROTEIN LIGASE RNF5-RELATED"/>
    <property type="match status" value="1"/>
</dbReference>
<keyword evidence="10" id="KW-1185">Reference proteome</keyword>
<name>A0AAQ3MZE7_VIGMU</name>
<keyword evidence="5 6" id="KW-0863">Zinc-finger</keyword>
<comment type="domain">
    <text evidence="6">The RING-type zinc finger domain is responsible for E3 ligase activity.</text>
</comment>
<keyword evidence="7" id="KW-0175">Coiled coil</keyword>
<dbReference type="GO" id="GO:0005789">
    <property type="term" value="C:endoplasmic reticulum membrane"/>
    <property type="evidence" value="ECO:0007669"/>
    <property type="project" value="UniProtKB-SubCell"/>
</dbReference>
<dbReference type="InterPro" id="IPR045103">
    <property type="entry name" value="RNF5/RNF185-like"/>
</dbReference>
<keyword evidence="6" id="KW-0256">Endoplasmic reticulum</keyword>
<evidence type="ECO:0000256" key="6">
    <source>
        <dbReference type="RuleBase" id="RU369090"/>
    </source>
</evidence>
<evidence type="ECO:0000313" key="10">
    <source>
        <dbReference type="Proteomes" id="UP001374535"/>
    </source>
</evidence>
<evidence type="ECO:0000259" key="8">
    <source>
        <dbReference type="PROSITE" id="PS50089"/>
    </source>
</evidence>
<gene>
    <name evidence="9" type="ORF">V8G54_026006</name>
</gene>
<reference evidence="9 10" key="1">
    <citation type="journal article" date="2023" name="Life. Sci Alliance">
        <title>Evolutionary insights into 3D genome organization and epigenetic landscape of Vigna mungo.</title>
        <authorList>
            <person name="Junaid A."/>
            <person name="Singh B."/>
            <person name="Bhatia S."/>
        </authorList>
    </citation>
    <scope>NUCLEOTIDE SEQUENCE [LARGE SCALE GENOMIC DNA]</scope>
    <source>
        <strain evidence="9">Urdbean</strain>
    </source>
</reference>
<evidence type="ECO:0000256" key="2">
    <source>
        <dbReference type="ARBA" id="ARBA00004906"/>
    </source>
</evidence>
<comment type="function">
    <text evidence="6">E3 ubiquitin-protein ligase.</text>
</comment>
<evidence type="ECO:0000256" key="5">
    <source>
        <dbReference type="PROSITE-ProRule" id="PRU00175"/>
    </source>
</evidence>
<keyword evidence="4 6" id="KW-0833">Ubl conjugation pathway</keyword>
<dbReference type="SMART" id="SM00184">
    <property type="entry name" value="RING"/>
    <property type="match status" value="1"/>
</dbReference>
<dbReference type="GO" id="GO:0061630">
    <property type="term" value="F:ubiquitin protein ligase activity"/>
    <property type="evidence" value="ECO:0007669"/>
    <property type="project" value="UniProtKB-UniRule"/>
</dbReference>
<protein>
    <recommendedName>
        <fullName evidence="6">E3 ubiquitin-protein ligase RMA</fullName>
        <ecNumber evidence="6">2.3.2.27</ecNumber>
    </recommendedName>
    <alternativeName>
        <fullName evidence="6">Protein RING membrane-anchor</fullName>
    </alternativeName>
    <alternativeName>
        <fullName evidence="6">RING-type E3 ubiquitin transferase RMA</fullName>
    </alternativeName>
</protein>
<accession>A0AAQ3MZE7</accession>
<dbReference type="PROSITE" id="PS50089">
    <property type="entry name" value="ZF_RING_2"/>
    <property type="match status" value="1"/>
</dbReference>
<dbReference type="Proteomes" id="UP001374535">
    <property type="component" value="Chromosome 8"/>
</dbReference>
<comment type="subcellular location">
    <subcellularLocation>
        <location evidence="6">Endoplasmic reticulum membrane</location>
        <topology evidence="6">Single-pass type IV membrane protein</topology>
    </subcellularLocation>
</comment>
<dbReference type="AlphaFoldDB" id="A0AAQ3MZE7"/>
<evidence type="ECO:0000256" key="4">
    <source>
        <dbReference type="ARBA" id="ARBA00022786"/>
    </source>
</evidence>
<dbReference type="InterPro" id="IPR001841">
    <property type="entry name" value="Znf_RING"/>
</dbReference>
<evidence type="ECO:0000256" key="3">
    <source>
        <dbReference type="ARBA" id="ARBA00022679"/>
    </source>
</evidence>
<dbReference type="InterPro" id="IPR013083">
    <property type="entry name" value="Znf_RING/FYVE/PHD"/>
</dbReference>
<feature type="coiled-coil region" evidence="7">
    <location>
        <begin position="2"/>
        <end position="29"/>
    </location>
</feature>
<dbReference type="GO" id="GO:0006511">
    <property type="term" value="P:ubiquitin-dependent protein catabolic process"/>
    <property type="evidence" value="ECO:0007669"/>
    <property type="project" value="UniProtKB-UniRule"/>
</dbReference>
<dbReference type="EMBL" id="CP144693">
    <property type="protein sequence ID" value="WVY99936.1"/>
    <property type="molecule type" value="Genomic_DNA"/>
</dbReference>
<dbReference type="GO" id="GO:0008270">
    <property type="term" value="F:zinc ion binding"/>
    <property type="evidence" value="ECO:0007669"/>
    <property type="project" value="UniProtKB-KW"/>
</dbReference>
<dbReference type="Gene3D" id="3.30.40.10">
    <property type="entry name" value="Zinc/RING finger domain, C3HC4 (zinc finger)"/>
    <property type="match status" value="1"/>
</dbReference>
<comment type="pathway">
    <text evidence="2 6">Protein modification; protein ubiquitination.</text>
</comment>
<dbReference type="Pfam" id="PF14634">
    <property type="entry name" value="zf-RING_5"/>
    <property type="match status" value="1"/>
</dbReference>
<keyword evidence="3 6" id="KW-0808">Transferase</keyword>